<dbReference type="CDD" id="cd20393">
    <property type="entry name" value="Tudor_SGF29_rpt1"/>
    <property type="match status" value="1"/>
</dbReference>
<dbReference type="PANTHER" id="PTHR21539:SF0">
    <property type="entry name" value="SAGA-ASSOCIATED FACTOR 29"/>
    <property type="match status" value="1"/>
</dbReference>
<dbReference type="InterPro" id="IPR024610">
    <property type="entry name" value="ING_N_histone-binding"/>
</dbReference>
<sequence>MSSNDETFLESFIENISTLPHELRRNLELMKDLDKSCSAVVSELQQAQVEYVTAARAKIDALPVLLQNDNDNDDNSDKSQGTGDEQPNNNTKGRKRDLPTTEELVAYVEDPPPLWHISKLRRQASQLVEEKVAIADQAYSLIQSTVQRLDKDIAEFETLLKGTGEFEVAVVGGGKPDDLAAVQVTPSSPDWILAKVISHNRETGTYKLSDEDVESNKIFTLPESQVVVLNILERLSRGDMIYAVYPDTTSFYPATVVQSARKTFVMVNFKDDGDEHGVTHDKAVLLKHVMRPPYNAGLT</sequence>
<dbReference type="GO" id="GO:0000124">
    <property type="term" value="C:SAGA complex"/>
    <property type="evidence" value="ECO:0007669"/>
    <property type="project" value="InterPro"/>
</dbReference>
<reference evidence="3" key="1">
    <citation type="submission" date="2021-01" db="EMBL/GenBank/DDBJ databases">
        <authorList>
            <person name="Corre E."/>
            <person name="Pelletier E."/>
            <person name="Niang G."/>
            <person name="Scheremetjew M."/>
            <person name="Finn R."/>
            <person name="Kale V."/>
            <person name="Holt S."/>
            <person name="Cochrane G."/>
            <person name="Meng A."/>
            <person name="Brown T."/>
            <person name="Cohen L."/>
        </authorList>
    </citation>
    <scope>NUCLEOTIDE SEQUENCE</scope>
    <source>
        <strain evidence="3">CCMP2084</strain>
    </source>
</reference>
<dbReference type="EMBL" id="HBHQ01008453">
    <property type="protein sequence ID" value="CAD9813818.1"/>
    <property type="molecule type" value="Transcribed_RNA"/>
</dbReference>
<dbReference type="Pfam" id="PF07039">
    <property type="entry name" value="SGF29_Tudor"/>
    <property type="match status" value="1"/>
</dbReference>
<dbReference type="InterPro" id="IPR047288">
    <property type="entry name" value="Tudor_SGF29_rpt1"/>
</dbReference>
<evidence type="ECO:0000313" key="3">
    <source>
        <dbReference type="EMBL" id="CAD9813818.1"/>
    </source>
</evidence>
<dbReference type="AlphaFoldDB" id="A0A7S2UAL2"/>
<dbReference type="Pfam" id="PF12998">
    <property type="entry name" value="ING"/>
    <property type="match status" value="2"/>
</dbReference>
<dbReference type="InterPro" id="IPR037802">
    <property type="entry name" value="SGF29"/>
</dbReference>
<feature type="domain" description="SGF29 C-terminal" evidence="2">
    <location>
        <begin position="170"/>
        <end position="298"/>
    </location>
</feature>
<protein>
    <recommendedName>
        <fullName evidence="2">SGF29 C-terminal domain-containing protein</fullName>
    </recommendedName>
</protein>
<dbReference type="Gene3D" id="2.30.30.140">
    <property type="match status" value="2"/>
</dbReference>
<evidence type="ECO:0000256" key="1">
    <source>
        <dbReference type="SAM" id="MobiDB-lite"/>
    </source>
</evidence>
<dbReference type="SMART" id="SM01408">
    <property type="entry name" value="ING"/>
    <property type="match status" value="1"/>
</dbReference>
<evidence type="ECO:0000259" key="2">
    <source>
        <dbReference type="PROSITE" id="PS51518"/>
    </source>
</evidence>
<dbReference type="PROSITE" id="PS51518">
    <property type="entry name" value="SGF29_C"/>
    <property type="match status" value="1"/>
</dbReference>
<feature type="compositionally biased region" description="Polar residues" evidence="1">
    <location>
        <begin position="78"/>
        <end position="91"/>
    </location>
</feature>
<proteinExistence type="predicted"/>
<feature type="region of interest" description="Disordered" evidence="1">
    <location>
        <begin position="66"/>
        <end position="99"/>
    </location>
</feature>
<name>A0A7S2UAL2_9STRA</name>
<accession>A0A7S2UAL2</accession>
<gene>
    <name evidence="3" type="ORF">ASEP1449_LOCUS5643</name>
</gene>
<dbReference type="PANTHER" id="PTHR21539">
    <property type="entry name" value="SAGA-ASSOCIATED FACTOR 29"/>
    <property type="match status" value="1"/>
</dbReference>
<dbReference type="InterPro" id="IPR010750">
    <property type="entry name" value="SGF29_tudor-like_dom"/>
</dbReference>
<dbReference type="Gene3D" id="6.10.140.1740">
    <property type="match status" value="1"/>
</dbReference>
<organism evidence="3">
    <name type="scientific">Attheya septentrionalis</name>
    <dbReference type="NCBI Taxonomy" id="420275"/>
    <lineage>
        <taxon>Eukaryota</taxon>
        <taxon>Sar</taxon>
        <taxon>Stramenopiles</taxon>
        <taxon>Ochrophyta</taxon>
        <taxon>Bacillariophyta</taxon>
        <taxon>Coscinodiscophyceae</taxon>
        <taxon>Chaetocerotophycidae</taxon>
        <taxon>Chaetocerotales</taxon>
        <taxon>Attheyaceae</taxon>
        <taxon>Attheya</taxon>
    </lineage>
</organism>